<keyword evidence="3" id="KW-0808">Transferase</keyword>
<dbReference type="CDD" id="cd03808">
    <property type="entry name" value="GT4_CapM-like"/>
    <property type="match status" value="1"/>
</dbReference>
<dbReference type="GO" id="GO:0016757">
    <property type="term" value="F:glycosyltransferase activity"/>
    <property type="evidence" value="ECO:0007669"/>
    <property type="project" value="InterPro"/>
</dbReference>
<dbReference type="SUPFAM" id="SSF53756">
    <property type="entry name" value="UDP-Glycosyltransferase/glycogen phosphorylase"/>
    <property type="match status" value="1"/>
</dbReference>
<sequence length="394" mass="46250">MTSLLSAIFMKILQVCNIDTAVAAFLKPLHSMFMQQDYTVHYACTQTGSLFKELQNEGLYMIHIPIHRRIYSLQNIKSIGQLAVLMKNERYDVVHVHTPIAAILGRIAAKLVRVKHVIYTAHGFYFHEHMSKLNYLFYYHIEKYFARYFTDTLHLVSREDYDLCITNQFRPKKHLVHIQNGVDLRFRFSEELINCTKKESLRKELFIQPNDIVFTFVGRLVREKGILELLEAFQHLKQECRRVKLLIIGELSTSERDQKSYRKIEKDIQNDTSIIAPGYRKDIPELLSISDVFILPSYREGLPLSIIEAMAMKKPIIATNIRGCREEVMHGKNGFLVEVGNPEELYQRMYELTVNHNLRSEFGQNSRKIAEKYFDKEEVLSKLLQLYHQIEKDQ</sequence>
<reference evidence="3 4" key="1">
    <citation type="submission" date="2018-06" db="EMBL/GenBank/DDBJ databases">
        <title>Thermoflavimicrobium daqus sp. nov., a thermophilic microbe isolated from Moutai-flavour Daqu.</title>
        <authorList>
            <person name="Wang X."/>
            <person name="Zhou H."/>
        </authorList>
    </citation>
    <scope>NUCLEOTIDE SEQUENCE [LARGE SCALE GENOMIC DNA]</scope>
    <source>
        <strain evidence="3 4">FBKL4.011</strain>
    </source>
</reference>
<organism evidence="3 4">
    <name type="scientific">Thermoflavimicrobium daqui</name>
    <dbReference type="NCBI Taxonomy" id="2137476"/>
    <lineage>
        <taxon>Bacteria</taxon>
        <taxon>Bacillati</taxon>
        <taxon>Bacillota</taxon>
        <taxon>Bacilli</taxon>
        <taxon>Bacillales</taxon>
        <taxon>Thermoactinomycetaceae</taxon>
        <taxon>Thermoflavimicrobium</taxon>
    </lineage>
</organism>
<evidence type="ECO:0000259" key="1">
    <source>
        <dbReference type="Pfam" id="PF00534"/>
    </source>
</evidence>
<feature type="domain" description="Glycosyl transferase family 1" evidence="1">
    <location>
        <begin position="198"/>
        <end position="368"/>
    </location>
</feature>
<dbReference type="Pfam" id="PF13477">
    <property type="entry name" value="Glyco_trans_4_2"/>
    <property type="match status" value="1"/>
</dbReference>
<gene>
    <name evidence="3" type="ORF">DL897_17500</name>
</gene>
<dbReference type="OrthoDB" id="9806653at2"/>
<dbReference type="Proteomes" id="UP000251213">
    <property type="component" value="Unassembled WGS sequence"/>
</dbReference>
<feature type="domain" description="Glycosyltransferase subfamily 4-like N-terminal" evidence="2">
    <location>
        <begin position="19"/>
        <end position="147"/>
    </location>
</feature>
<dbReference type="InterPro" id="IPR028098">
    <property type="entry name" value="Glyco_trans_4-like_N"/>
</dbReference>
<accession>A0A364K0V7</accession>
<protein>
    <submittedName>
        <fullName evidence="3">Glycosyltransferase family 1 protein</fullName>
    </submittedName>
</protein>
<reference evidence="3 4" key="2">
    <citation type="submission" date="2018-06" db="EMBL/GenBank/DDBJ databases">
        <authorList>
            <person name="Zhirakovskaya E."/>
        </authorList>
    </citation>
    <scope>NUCLEOTIDE SEQUENCE [LARGE SCALE GENOMIC DNA]</scope>
    <source>
        <strain evidence="3 4">FBKL4.011</strain>
    </source>
</reference>
<proteinExistence type="predicted"/>
<dbReference type="Gene3D" id="3.40.50.2000">
    <property type="entry name" value="Glycogen Phosphorylase B"/>
    <property type="match status" value="2"/>
</dbReference>
<evidence type="ECO:0000259" key="2">
    <source>
        <dbReference type="Pfam" id="PF13477"/>
    </source>
</evidence>
<comment type="caution">
    <text evidence="3">The sequence shown here is derived from an EMBL/GenBank/DDBJ whole genome shotgun (WGS) entry which is preliminary data.</text>
</comment>
<dbReference type="PANTHER" id="PTHR12526">
    <property type="entry name" value="GLYCOSYLTRANSFERASE"/>
    <property type="match status" value="1"/>
</dbReference>
<dbReference type="InterPro" id="IPR001296">
    <property type="entry name" value="Glyco_trans_1"/>
</dbReference>
<name>A0A364K0V7_9BACL</name>
<dbReference type="EMBL" id="QJKK01000022">
    <property type="protein sequence ID" value="RAL21028.1"/>
    <property type="molecule type" value="Genomic_DNA"/>
</dbReference>
<keyword evidence="4" id="KW-1185">Reference proteome</keyword>
<evidence type="ECO:0000313" key="4">
    <source>
        <dbReference type="Proteomes" id="UP000251213"/>
    </source>
</evidence>
<evidence type="ECO:0000313" key="3">
    <source>
        <dbReference type="EMBL" id="RAL21028.1"/>
    </source>
</evidence>
<dbReference type="Pfam" id="PF00534">
    <property type="entry name" value="Glycos_transf_1"/>
    <property type="match status" value="1"/>
</dbReference>
<dbReference type="AlphaFoldDB" id="A0A364K0V7"/>